<dbReference type="EMBL" id="CP013331">
    <property type="protein sequence ID" value="ALQ39918.1"/>
    <property type="molecule type" value="Genomic_DNA"/>
</dbReference>
<dbReference type="Proteomes" id="UP000063275">
    <property type="component" value="Chromosome"/>
</dbReference>
<organism evidence="2">
    <name type="scientific">Fusobacterium hwasookii ChDC F174</name>
    <dbReference type="NCBI Taxonomy" id="1307442"/>
    <lineage>
        <taxon>Bacteria</taxon>
        <taxon>Fusobacteriati</taxon>
        <taxon>Fusobacteriota</taxon>
        <taxon>Fusobacteriia</taxon>
        <taxon>Fusobacteriales</taxon>
        <taxon>Fusobacteriaceae</taxon>
        <taxon>Fusobacterium</taxon>
    </lineage>
</organism>
<feature type="signal peptide" evidence="1">
    <location>
        <begin position="1"/>
        <end position="18"/>
    </location>
</feature>
<sequence length="115" mass="13451">MKKFLLCLFVLLSFSIFAEKITTDGKPHFDKMIGREIHYTDTADSCKIIKKGNEYKLIFYGYDPETQKSSKETSTLKIYKKIYLIDKNGIVYGYDTAKKKVAFLTEDLEVIYYED</sequence>
<proteinExistence type="predicted"/>
<dbReference type="GeneID" id="60658992"/>
<accession>A0A0S2ZM36</accession>
<name>A0A0S2ZM36_9FUSO</name>
<feature type="chain" id="PRO_5006608682" evidence="1">
    <location>
        <begin position="19"/>
        <end position="115"/>
    </location>
</feature>
<dbReference type="KEGG" id="fhw:RN87_05130"/>
<protein>
    <submittedName>
        <fullName evidence="2">Uncharacterized protein</fullName>
    </submittedName>
</protein>
<dbReference type="RefSeq" id="WP_005919233.1">
    <property type="nucleotide sequence ID" value="NZ_ATKF01000072.1"/>
</dbReference>
<evidence type="ECO:0000313" key="2">
    <source>
        <dbReference type="EMBL" id="ALQ39918.1"/>
    </source>
</evidence>
<reference evidence="2 3" key="1">
    <citation type="submission" date="2015-11" db="EMBL/GenBank/DDBJ databases">
        <authorList>
            <person name="Zhang Y."/>
            <person name="Guo Z."/>
        </authorList>
    </citation>
    <scope>NUCLEOTIDE SEQUENCE [LARGE SCALE GENOMIC DNA]</scope>
    <source>
        <strain evidence="2 3">ChDC F174</strain>
    </source>
</reference>
<gene>
    <name evidence="2" type="ORF">RN87_05130</name>
</gene>
<evidence type="ECO:0000256" key="1">
    <source>
        <dbReference type="SAM" id="SignalP"/>
    </source>
</evidence>
<dbReference type="OrthoDB" id="90450at2"/>
<keyword evidence="1" id="KW-0732">Signal</keyword>
<dbReference type="AlphaFoldDB" id="A0A0S2ZM36"/>
<evidence type="ECO:0000313" key="3">
    <source>
        <dbReference type="Proteomes" id="UP000063275"/>
    </source>
</evidence>